<dbReference type="InterPro" id="IPR053006">
    <property type="entry name" value="Meiosis_regulatory"/>
</dbReference>
<dbReference type="Proteomes" id="UP000703269">
    <property type="component" value="Unassembled WGS sequence"/>
</dbReference>
<feature type="region of interest" description="Disordered" evidence="1">
    <location>
        <begin position="1"/>
        <end position="39"/>
    </location>
</feature>
<evidence type="ECO:0000256" key="1">
    <source>
        <dbReference type="SAM" id="MobiDB-lite"/>
    </source>
</evidence>
<keyword evidence="3" id="KW-1185">Reference proteome</keyword>
<dbReference type="EMBL" id="BPQB01000008">
    <property type="protein sequence ID" value="GJE87926.1"/>
    <property type="molecule type" value="Genomic_DNA"/>
</dbReference>
<feature type="compositionally biased region" description="Basic and acidic residues" evidence="1">
    <location>
        <begin position="23"/>
        <end position="38"/>
    </location>
</feature>
<feature type="compositionally biased region" description="Low complexity" evidence="1">
    <location>
        <begin position="95"/>
        <end position="108"/>
    </location>
</feature>
<gene>
    <name evidence="2" type="ORF">PsYK624_040090</name>
</gene>
<protein>
    <recommendedName>
        <fullName evidence="4">DUF1766-domain-containing protein</fullName>
    </recommendedName>
</protein>
<feature type="region of interest" description="Disordered" evidence="1">
    <location>
        <begin position="55"/>
        <end position="150"/>
    </location>
</feature>
<dbReference type="PANTHER" id="PTHR28094:SF1">
    <property type="entry name" value="MEIOTICALLY UP-REGULATED GENE 113 PROTEIN"/>
    <property type="match status" value="1"/>
</dbReference>
<accession>A0A9P3LA27</accession>
<organism evidence="2 3">
    <name type="scientific">Phanerochaete sordida</name>
    <dbReference type="NCBI Taxonomy" id="48140"/>
    <lineage>
        <taxon>Eukaryota</taxon>
        <taxon>Fungi</taxon>
        <taxon>Dikarya</taxon>
        <taxon>Basidiomycota</taxon>
        <taxon>Agaricomycotina</taxon>
        <taxon>Agaricomycetes</taxon>
        <taxon>Polyporales</taxon>
        <taxon>Phanerochaetaceae</taxon>
        <taxon>Phanerochaete</taxon>
    </lineage>
</organism>
<dbReference type="OrthoDB" id="3038115at2759"/>
<evidence type="ECO:0000313" key="3">
    <source>
        <dbReference type="Proteomes" id="UP000703269"/>
    </source>
</evidence>
<dbReference type="PANTHER" id="PTHR28094">
    <property type="entry name" value="MEIOTICALLY UP-REGULATED GENE 113 PROTEIN"/>
    <property type="match status" value="1"/>
</dbReference>
<name>A0A9P3LA27_9APHY</name>
<reference evidence="2 3" key="1">
    <citation type="submission" date="2021-08" db="EMBL/GenBank/DDBJ databases">
        <title>Draft Genome Sequence of Phanerochaete sordida strain YK-624.</title>
        <authorList>
            <person name="Mori T."/>
            <person name="Dohra H."/>
            <person name="Suzuki T."/>
            <person name="Kawagishi H."/>
            <person name="Hirai H."/>
        </authorList>
    </citation>
    <scope>NUCLEOTIDE SEQUENCE [LARGE SCALE GENOMIC DNA]</scope>
    <source>
        <strain evidence="2 3">YK-624</strain>
    </source>
</reference>
<dbReference type="AlphaFoldDB" id="A0A9P3LA27"/>
<comment type="caution">
    <text evidence="2">The sequence shown here is derived from an EMBL/GenBank/DDBJ whole genome shotgun (WGS) entry which is preliminary data.</text>
</comment>
<dbReference type="Pfam" id="PF13455">
    <property type="entry name" value="MUG113"/>
    <property type="match status" value="1"/>
</dbReference>
<sequence>MCCPLSRTETASSAAPSAVSELHNNEQRSPENDARAEDLASALEKLDLVASLGRGYRVGSSRPASDASPPSPRAHRVPYTPKSRVDDSDDDEETPTPSRTRTATSATPPASPARRRSAPPQPEESASYAPHATRAPPATRTVPQSAPVGGKASGAVVCGAICPTGVPCRNKTATGPFCYRHRGQSAAAPTVERVPNVYMNRLPLAWLSPQAWNRVAVEFTAPPNPRDGPGFIYIAHLEGAIPKNELHLKLGRTVNIYKRLKEWERHCPACHRAIVYGSRTLCYKRLEKIMLIILQDLVDSQAYRLPGFPRVEPPIRSRDYFGQTLTKPVNEVCQGCNTIHIEQFKFNVLLPGGKKLNKERIHSYVRQLCEDIRHHLDEHCAPDSEED</sequence>
<proteinExistence type="predicted"/>
<evidence type="ECO:0000313" key="2">
    <source>
        <dbReference type="EMBL" id="GJE87926.1"/>
    </source>
</evidence>
<evidence type="ECO:0008006" key="4">
    <source>
        <dbReference type="Google" id="ProtNLM"/>
    </source>
</evidence>
<feature type="compositionally biased region" description="Low complexity" evidence="1">
    <location>
        <begin position="129"/>
        <end position="143"/>
    </location>
</feature>